<dbReference type="Proteomes" id="UP000789860">
    <property type="component" value="Unassembled WGS sequence"/>
</dbReference>
<name>A0ACA9P4R8_9GLOM</name>
<accession>A0ACA9P4R8</accession>
<reference evidence="1" key="1">
    <citation type="submission" date="2021-06" db="EMBL/GenBank/DDBJ databases">
        <authorList>
            <person name="Kallberg Y."/>
            <person name="Tangrot J."/>
            <person name="Rosling A."/>
        </authorList>
    </citation>
    <scope>NUCLEOTIDE SEQUENCE</scope>
    <source>
        <strain evidence="1">AU212A</strain>
    </source>
</reference>
<evidence type="ECO:0000313" key="1">
    <source>
        <dbReference type="EMBL" id="CAG8686654.1"/>
    </source>
</evidence>
<gene>
    <name evidence="1" type="ORF">SCALOS_LOCUS9948</name>
</gene>
<evidence type="ECO:0000313" key="2">
    <source>
        <dbReference type="Proteomes" id="UP000789860"/>
    </source>
</evidence>
<proteinExistence type="predicted"/>
<sequence length="153" mass="17251">KKGLLVRHVILEVVAQSCEHHPLQEPINTRYINTYKVSNRLGSRLEKMIRRIDKELEQYDSEVGSKLNLIQANESGQISVSDLAEALSIIKHTPGDNERIKKIVNKLDADGDGLVFLDHIYELCSEGEGLGVLVEKPQEEKVPKPKKEDIVQT</sequence>
<keyword evidence="2" id="KW-1185">Reference proteome</keyword>
<dbReference type="EMBL" id="CAJVPM010034056">
    <property type="protein sequence ID" value="CAG8686654.1"/>
    <property type="molecule type" value="Genomic_DNA"/>
</dbReference>
<organism evidence="1 2">
    <name type="scientific">Scutellospora calospora</name>
    <dbReference type="NCBI Taxonomy" id="85575"/>
    <lineage>
        <taxon>Eukaryota</taxon>
        <taxon>Fungi</taxon>
        <taxon>Fungi incertae sedis</taxon>
        <taxon>Mucoromycota</taxon>
        <taxon>Glomeromycotina</taxon>
        <taxon>Glomeromycetes</taxon>
        <taxon>Diversisporales</taxon>
        <taxon>Gigasporaceae</taxon>
        <taxon>Scutellospora</taxon>
    </lineage>
</organism>
<comment type="caution">
    <text evidence="1">The sequence shown here is derived from an EMBL/GenBank/DDBJ whole genome shotgun (WGS) entry which is preliminary data.</text>
</comment>
<protein>
    <submittedName>
        <fullName evidence="1">10575_t:CDS:1</fullName>
    </submittedName>
</protein>
<feature type="non-terminal residue" evidence="1">
    <location>
        <position position="1"/>
    </location>
</feature>